<organism evidence="2 3">
    <name type="scientific">Enhygromyxa salina</name>
    <dbReference type="NCBI Taxonomy" id="215803"/>
    <lineage>
        <taxon>Bacteria</taxon>
        <taxon>Pseudomonadati</taxon>
        <taxon>Myxococcota</taxon>
        <taxon>Polyangia</taxon>
        <taxon>Nannocystales</taxon>
        <taxon>Nannocystaceae</taxon>
        <taxon>Enhygromyxa</taxon>
    </lineage>
</organism>
<comment type="caution">
    <text evidence="2">The sequence shown here is derived from an EMBL/GenBank/DDBJ whole genome shotgun (WGS) entry which is preliminary data.</text>
</comment>
<dbReference type="RefSeq" id="WP_219906913.1">
    <property type="nucleotide sequence ID" value="NZ_PVNK01000293.1"/>
</dbReference>
<feature type="compositionally biased region" description="Low complexity" evidence="1">
    <location>
        <begin position="24"/>
        <end position="38"/>
    </location>
</feature>
<dbReference type="Proteomes" id="UP000237968">
    <property type="component" value="Unassembled WGS sequence"/>
</dbReference>
<name>A0A2S9XBT3_9BACT</name>
<dbReference type="Gene3D" id="2.60.120.260">
    <property type="entry name" value="Galactose-binding domain-like"/>
    <property type="match status" value="1"/>
</dbReference>
<protein>
    <submittedName>
        <fullName evidence="2">Uncharacterized protein</fullName>
    </submittedName>
</protein>
<evidence type="ECO:0000313" key="2">
    <source>
        <dbReference type="EMBL" id="PRP90141.1"/>
    </source>
</evidence>
<evidence type="ECO:0000313" key="3">
    <source>
        <dbReference type="Proteomes" id="UP000237968"/>
    </source>
</evidence>
<dbReference type="PROSITE" id="PS51257">
    <property type="entry name" value="PROKAR_LIPOPROTEIN"/>
    <property type="match status" value="1"/>
</dbReference>
<dbReference type="AlphaFoldDB" id="A0A2S9XBT3"/>
<accession>A0A2S9XBT3</accession>
<reference evidence="2 3" key="1">
    <citation type="submission" date="2018-03" db="EMBL/GenBank/DDBJ databases">
        <title>Draft Genome Sequences of the Obligatory Marine Myxobacteria Enhygromyxa salina SWB005.</title>
        <authorList>
            <person name="Poehlein A."/>
            <person name="Moghaddam J.A."/>
            <person name="Harms H."/>
            <person name="Alanjari M."/>
            <person name="Koenig G.M."/>
            <person name="Daniel R."/>
            <person name="Schaeberle T.F."/>
        </authorList>
    </citation>
    <scope>NUCLEOTIDE SEQUENCE [LARGE SCALE GENOMIC DNA]</scope>
    <source>
        <strain evidence="2 3">SWB005</strain>
    </source>
</reference>
<dbReference type="EMBL" id="PVNK01000293">
    <property type="protein sequence ID" value="PRP90141.1"/>
    <property type="molecule type" value="Genomic_DNA"/>
</dbReference>
<keyword evidence="3" id="KW-1185">Reference proteome</keyword>
<gene>
    <name evidence="2" type="ORF">ENSA5_67590</name>
</gene>
<evidence type="ECO:0000256" key="1">
    <source>
        <dbReference type="SAM" id="MobiDB-lite"/>
    </source>
</evidence>
<feature type="region of interest" description="Disordered" evidence="1">
    <location>
        <begin position="24"/>
        <end position="59"/>
    </location>
</feature>
<feature type="compositionally biased region" description="Acidic residues" evidence="1">
    <location>
        <begin position="39"/>
        <end position="51"/>
    </location>
</feature>
<proteinExistence type="predicted"/>
<sequence>MVQQYRAWAFAWLLVGCVADDGSAGDASTDTSDTSDTSAETDGDGDGDGDGDTSAGATTYQGEVWADNWSSMYVGETLVMEDSVSITTERSFNAEVFTFEATPPFLINVVMKDFIENDSGLEYIGEPNQQMGDGGYIAQITDLDSGEVVAVSSSEWTCLTIHEAPLNTDCEDDPNPEETCEAEISDEPAAWKSEDFDDSAWTNASEYTEAEVSPKEGYNEITWDASATLIWGADLQTHNTILCRAWVMP</sequence>